<dbReference type="Proteomes" id="UP000095192">
    <property type="component" value="Unassembled WGS sequence"/>
</dbReference>
<evidence type="ECO:0000313" key="2">
    <source>
        <dbReference type="Proteomes" id="UP000095192"/>
    </source>
</evidence>
<protein>
    <submittedName>
        <fullName evidence="1">Uncharacterized protein</fullName>
    </submittedName>
</protein>
<name>A0A1D3CVS6_9EIME</name>
<organism evidence="1 2">
    <name type="scientific">Cyclospora cayetanensis</name>
    <dbReference type="NCBI Taxonomy" id="88456"/>
    <lineage>
        <taxon>Eukaryota</taxon>
        <taxon>Sar</taxon>
        <taxon>Alveolata</taxon>
        <taxon>Apicomplexa</taxon>
        <taxon>Conoidasida</taxon>
        <taxon>Coccidia</taxon>
        <taxon>Eucoccidiorida</taxon>
        <taxon>Eimeriorina</taxon>
        <taxon>Eimeriidae</taxon>
        <taxon>Cyclospora</taxon>
    </lineage>
</organism>
<dbReference type="InParanoid" id="A0A1D3CVS6"/>
<dbReference type="AlphaFoldDB" id="A0A1D3CVS6"/>
<sequence length="571" mass="62891">MHRISATGAREGGVRCLGQEARSDYYSSYVGRGINIVSNDEDDIVSGAKAILDRDKRDNDSLGHEIDFSLHSIGGNDFGASGIALRRLEVERFLGLQSSQEGSNSLIPGQRLPPNLFDRLEQAPYDHREASTDDSTQEDHSASEDLWSSFHEGVDEKAVTETDLACSPRKFLFPMGMSGAIGDASELLKAFRLFAQQNISGSKKLLIFMTAGRGEEIISNRQISQRSVMYLNLRKQHAGFFNPSDGVAELSDDGRLQVEALHGIFAKFAQMVKSLPPDQRMQTCVDGFFTSTLQSGIETCLEAFTDHLETLACQSATGGAYAHQQEDGYMCSDVRLMAVPHLREVVETAGDVGESFPVILKKTKSLRIQNGFQRDIFDCAVANYGIRWKERQIGGLGSIPAFFEEEVASAREKAKSDTEAAVAAELLQSLDKFAYPKGANCSRRLESLMVTFSFLRDSAQHEAPFQRAVWSTPEETEPDYVEPDSSVLRRGLSLLRSICAVETASRYILTGHPKLVERLTGQPVNNGELIAFALDCAVLAKRLADAGFRPWESSKNAIANHGWREASPISR</sequence>
<keyword evidence="2" id="KW-1185">Reference proteome</keyword>
<dbReference type="VEuPathDB" id="ToxoDB:LOC34624170"/>
<gene>
    <name evidence="1" type="ORF">cyc_08441</name>
</gene>
<evidence type="ECO:0000313" key="1">
    <source>
        <dbReference type="EMBL" id="OEH75296.1"/>
    </source>
</evidence>
<reference evidence="1 2" key="1">
    <citation type="journal article" date="2016" name="BMC Genomics">
        <title>Comparative genomics reveals Cyclospora cayetanensis possesses coccidia-like metabolism and invasion components but unique surface antigens.</title>
        <authorList>
            <person name="Liu S."/>
            <person name="Wang L."/>
            <person name="Zheng H."/>
            <person name="Xu Z."/>
            <person name="Roellig D.M."/>
            <person name="Li N."/>
            <person name="Frace M.A."/>
            <person name="Tang K."/>
            <person name="Arrowood M.J."/>
            <person name="Moss D.M."/>
            <person name="Zhang L."/>
            <person name="Feng Y."/>
            <person name="Xiao L."/>
        </authorList>
    </citation>
    <scope>NUCLEOTIDE SEQUENCE [LARGE SCALE GENOMIC DNA]</scope>
    <source>
        <strain evidence="1 2">CHN_HEN01</strain>
    </source>
</reference>
<comment type="caution">
    <text evidence="1">The sequence shown here is derived from an EMBL/GenBank/DDBJ whole genome shotgun (WGS) entry which is preliminary data.</text>
</comment>
<dbReference type="EMBL" id="JROU02001770">
    <property type="protein sequence ID" value="OEH75296.1"/>
    <property type="molecule type" value="Genomic_DNA"/>
</dbReference>
<proteinExistence type="predicted"/>
<accession>A0A1D3CVS6</accession>
<dbReference type="VEuPathDB" id="ToxoDB:cyc_08441"/>